<keyword evidence="2 3" id="KW-0067">ATP-binding</keyword>
<feature type="region of interest" description="Disordered" evidence="4">
    <location>
        <begin position="510"/>
        <end position="539"/>
    </location>
</feature>
<proteinExistence type="predicted"/>
<protein>
    <submittedName>
        <fullName evidence="6">Protein kinase</fullName>
        <ecNumber evidence="6">2.7.11.1</ecNumber>
    </submittedName>
</protein>
<organism evidence="6 7">
    <name type="scientific">Sorangium cellulosum</name>
    <name type="common">Polyangium cellulosum</name>
    <dbReference type="NCBI Taxonomy" id="56"/>
    <lineage>
        <taxon>Bacteria</taxon>
        <taxon>Pseudomonadati</taxon>
        <taxon>Myxococcota</taxon>
        <taxon>Polyangia</taxon>
        <taxon>Polyangiales</taxon>
        <taxon>Polyangiaceae</taxon>
        <taxon>Sorangium</taxon>
    </lineage>
</organism>
<dbReference type="EC" id="2.7.11.1" evidence="6"/>
<sequence>MIGGPLIERGARIGEYTIDSPLGEGGFGAVFRGRDEAGNDAAIKIFKEVSSQSAGQLLVQQNEIEALLRLRHPALVKLCSYGVLDGVGLYLAMELVEGETLDRYLARMRKLDTIEALRIARRVAEALAHCHALNVLHLDLKPSNIVLTDPYEPRLKILDFGLATLTVSFQPEHARVNAGTIAYLAPECLTRGGIGRPSPRMDLYAVGVVLYELLSGRLPFSGSTVPSIIQQKVQGALVPLAKVAPETPAPVVALVDELLERDPARRFASAARLCARLKELYYVTLHGAASLTSSEAEGPADGDAAAAEAADDAPLLGRAQELGRLTELLQGAVRGEPRPAVVVGDTGVGKSRLVAELLRSVEQAGATIVAYGRCRELSGLVPYSAIREALTQIALWLERHTDSRAARIRRLVSLVIAEDAGLLQELAPELVRAVGLADEGGVIGPGGTRWIADLILRLLGAIAEEIPVVFAIEDVHWADEATCEVLTRLSDQLGEKPILLLGTARPPYPGGRGTAGGSIPPPASAGIRSAPPGSSPMTPRGAGWLSWKDVERLDLGPLPPEANRALLSALGRGAGDDLVQELVRRVPLLGAGNPLFNIQVVRNMEAEGFLQRGRGGALELSRGDAEYLAPASVSDVLSRSIEALDPTAVQLLGVAALIGRQFLRDDLVALGLFDPAEVDRALRDAAAHCVCVSEDGGLTSFSHDAAREQLAARVPPEERGEHHRRIARRIEQRGGDPGTLAHHLERAGDLDRAASTYLLAALEADRLQDPHGASRRLRQALGLLERLPLDAARVELRARCAHELARVACLLGSTAEPLDLLRRTSAALPETPLVTAALSSALSRVHYVRGEFADAVAHSRKALAAIGASPELRRYQCLPANILGRALCAAGKVGAALEPLRRGCELADAAGEYIELCHSRGILCVALSQAGLYAEAELCVSEASRIAERLHDPVRLLGTWFYYAVLAEGRFDWDLGVRSTTQLLSYAEEHGLSGLYLYLGTMYAGRHQFHVGHLSRARVLLSNSCNLSSVLGIGMGRGWAEGFLGDVFFVQGSLPEALAAYERAIEIGSAGSGDAYAVGLGQVGRAHVAALQGRPADEVRAYGQEAAEFIRGSGNRTQLVTALERFAEALEAIGDEAGAHAVREERAALVEEIGLTEPTFWPRPPADAAFQGRPRAYWNALPRALKPARPRNLGTTETVGATLADLAEAATLAVPEEDVSRATREDVGPATDQAVGPDTREDVGPALREGAGPAIREGAGPATLVSIPRLRHVTLLETLASVEGFIPCFDEPETPPVAR</sequence>
<dbReference type="InterPro" id="IPR008271">
    <property type="entry name" value="Ser/Thr_kinase_AS"/>
</dbReference>
<name>A0A2L0EXA1_SORCE</name>
<dbReference type="SUPFAM" id="SSF56112">
    <property type="entry name" value="Protein kinase-like (PK-like)"/>
    <property type="match status" value="1"/>
</dbReference>
<dbReference type="InterPro" id="IPR000719">
    <property type="entry name" value="Prot_kinase_dom"/>
</dbReference>
<dbReference type="EMBL" id="CP012673">
    <property type="protein sequence ID" value="AUX43931.1"/>
    <property type="molecule type" value="Genomic_DNA"/>
</dbReference>
<feature type="domain" description="Protein kinase" evidence="5">
    <location>
        <begin position="16"/>
        <end position="282"/>
    </location>
</feature>
<dbReference type="Pfam" id="PF00069">
    <property type="entry name" value="Pkinase"/>
    <property type="match status" value="1"/>
</dbReference>
<evidence type="ECO:0000313" key="6">
    <source>
        <dbReference type="EMBL" id="AUX43931.1"/>
    </source>
</evidence>
<reference evidence="6 7" key="1">
    <citation type="submission" date="2015-09" db="EMBL/GenBank/DDBJ databases">
        <title>Sorangium comparison.</title>
        <authorList>
            <person name="Zaburannyi N."/>
            <person name="Bunk B."/>
            <person name="Overmann J."/>
            <person name="Mueller R."/>
        </authorList>
    </citation>
    <scope>NUCLEOTIDE SEQUENCE [LARGE SCALE GENOMIC DNA]</scope>
    <source>
        <strain evidence="6 7">So ce26</strain>
    </source>
</reference>
<dbReference type="PROSITE" id="PS00107">
    <property type="entry name" value="PROTEIN_KINASE_ATP"/>
    <property type="match status" value="1"/>
</dbReference>
<gene>
    <name evidence="6" type="ORF">SOCE26_053870</name>
</gene>
<dbReference type="Pfam" id="PF13191">
    <property type="entry name" value="AAA_16"/>
    <property type="match status" value="1"/>
</dbReference>
<dbReference type="GO" id="GO:0004016">
    <property type="term" value="F:adenylate cyclase activity"/>
    <property type="evidence" value="ECO:0007669"/>
    <property type="project" value="TreeGrafter"/>
</dbReference>
<dbReference type="PANTHER" id="PTHR16305">
    <property type="entry name" value="TESTICULAR SOLUBLE ADENYLYL CYCLASE"/>
    <property type="match status" value="1"/>
</dbReference>
<dbReference type="GO" id="GO:0004674">
    <property type="term" value="F:protein serine/threonine kinase activity"/>
    <property type="evidence" value="ECO:0007669"/>
    <property type="project" value="UniProtKB-EC"/>
</dbReference>
<dbReference type="SUPFAM" id="SSF48452">
    <property type="entry name" value="TPR-like"/>
    <property type="match status" value="3"/>
</dbReference>
<evidence type="ECO:0000256" key="2">
    <source>
        <dbReference type="ARBA" id="ARBA00022840"/>
    </source>
</evidence>
<keyword evidence="6" id="KW-0808">Transferase</keyword>
<dbReference type="SUPFAM" id="SSF52540">
    <property type="entry name" value="P-loop containing nucleoside triphosphate hydrolases"/>
    <property type="match status" value="1"/>
</dbReference>
<dbReference type="Proteomes" id="UP000238348">
    <property type="component" value="Chromosome"/>
</dbReference>
<dbReference type="Gene3D" id="3.40.50.300">
    <property type="entry name" value="P-loop containing nucleotide triphosphate hydrolases"/>
    <property type="match status" value="1"/>
</dbReference>
<dbReference type="InterPro" id="IPR011009">
    <property type="entry name" value="Kinase-like_dom_sf"/>
</dbReference>
<evidence type="ECO:0000256" key="4">
    <source>
        <dbReference type="SAM" id="MobiDB-lite"/>
    </source>
</evidence>
<evidence type="ECO:0000256" key="1">
    <source>
        <dbReference type="ARBA" id="ARBA00022741"/>
    </source>
</evidence>
<dbReference type="InterPro" id="IPR011990">
    <property type="entry name" value="TPR-like_helical_dom_sf"/>
</dbReference>
<evidence type="ECO:0000313" key="7">
    <source>
        <dbReference type="Proteomes" id="UP000238348"/>
    </source>
</evidence>
<keyword evidence="1 3" id="KW-0547">Nucleotide-binding</keyword>
<dbReference type="PROSITE" id="PS50011">
    <property type="entry name" value="PROTEIN_KINASE_DOM"/>
    <property type="match status" value="1"/>
</dbReference>
<feature type="compositionally biased region" description="Basic and acidic residues" evidence="4">
    <location>
        <begin position="1218"/>
        <end position="1227"/>
    </location>
</feature>
<dbReference type="GO" id="GO:0005737">
    <property type="term" value="C:cytoplasm"/>
    <property type="evidence" value="ECO:0007669"/>
    <property type="project" value="TreeGrafter"/>
</dbReference>
<dbReference type="PROSITE" id="PS00108">
    <property type="entry name" value="PROTEIN_KINASE_ST"/>
    <property type="match status" value="1"/>
</dbReference>
<dbReference type="InterPro" id="IPR027417">
    <property type="entry name" value="P-loop_NTPase"/>
</dbReference>
<dbReference type="CDD" id="cd14014">
    <property type="entry name" value="STKc_PknB_like"/>
    <property type="match status" value="1"/>
</dbReference>
<dbReference type="GO" id="GO:0005524">
    <property type="term" value="F:ATP binding"/>
    <property type="evidence" value="ECO:0007669"/>
    <property type="project" value="UniProtKB-UniRule"/>
</dbReference>
<dbReference type="Gene3D" id="1.25.40.10">
    <property type="entry name" value="Tetratricopeptide repeat domain"/>
    <property type="match status" value="2"/>
</dbReference>
<dbReference type="InterPro" id="IPR017441">
    <property type="entry name" value="Protein_kinase_ATP_BS"/>
</dbReference>
<keyword evidence="6" id="KW-0418">Kinase</keyword>
<dbReference type="InterPro" id="IPR041664">
    <property type="entry name" value="AAA_16"/>
</dbReference>
<feature type="region of interest" description="Disordered" evidence="4">
    <location>
        <begin position="1216"/>
        <end position="1244"/>
    </location>
</feature>
<accession>A0A2L0EXA1</accession>
<dbReference type="Gene3D" id="1.10.510.10">
    <property type="entry name" value="Transferase(Phosphotransferase) domain 1"/>
    <property type="match status" value="1"/>
</dbReference>
<dbReference type="PANTHER" id="PTHR16305:SF28">
    <property type="entry name" value="GUANYLATE CYCLASE DOMAIN-CONTAINING PROTEIN"/>
    <property type="match status" value="1"/>
</dbReference>
<dbReference type="SMART" id="SM00220">
    <property type="entry name" value="S_TKc"/>
    <property type="match status" value="1"/>
</dbReference>
<feature type="binding site" evidence="3">
    <location>
        <position position="44"/>
    </location>
    <ligand>
        <name>ATP</name>
        <dbReference type="ChEBI" id="CHEBI:30616"/>
    </ligand>
</feature>
<evidence type="ECO:0000259" key="5">
    <source>
        <dbReference type="PROSITE" id="PS50011"/>
    </source>
</evidence>
<evidence type="ECO:0000256" key="3">
    <source>
        <dbReference type="PROSITE-ProRule" id="PRU10141"/>
    </source>
</evidence>